<evidence type="ECO:0000256" key="4">
    <source>
        <dbReference type="ARBA" id="ARBA00022679"/>
    </source>
</evidence>
<keyword evidence="6 8" id="KW-0012">Acyltransferase</keyword>
<dbReference type="OrthoDB" id="9801955at2"/>
<dbReference type="InterPro" id="IPR004960">
    <property type="entry name" value="LipA_acyltrans"/>
</dbReference>
<evidence type="ECO:0000313" key="8">
    <source>
        <dbReference type="EMBL" id="TCJ14150.1"/>
    </source>
</evidence>
<keyword evidence="2" id="KW-1003">Cell membrane</keyword>
<reference evidence="8 9" key="1">
    <citation type="submission" date="2019-03" db="EMBL/GenBank/DDBJ databases">
        <authorList>
            <person name="Kim M.K.M."/>
        </authorList>
    </citation>
    <scope>NUCLEOTIDE SEQUENCE [LARGE SCALE GENOMIC DNA]</scope>
    <source>
        <strain evidence="8 9">17J68-12</strain>
    </source>
</reference>
<protein>
    <submittedName>
        <fullName evidence="8">Lipid A biosynthesis acyltransferase</fullName>
    </submittedName>
</protein>
<name>A0A4R1BB02_9BACT</name>
<dbReference type="Proteomes" id="UP000295334">
    <property type="component" value="Unassembled WGS sequence"/>
</dbReference>
<evidence type="ECO:0000256" key="2">
    <source>
        <dbReference type="ARBA" id="ARBA00022475"/>
    </source>
</evidence>
<dbReference type="PANTHER" id="PTHR30606">
    <property type="entry name" value="LIPID A BIOSYNTHESIS LAUROYL ACYLTRANSFERASE"/>
    <property type="match status" value="1"/>
</dbReference>
<dbReference type="AlphaFoldDB" id="A0A4R1BB02"/>
<evidence type="ECO:0000256" key="1">
    <source>
        <dbReference type="ARBA" id="ARBA00004533"/>
    </source>
</evidence>
<evidence type="ECO:0000313" key="9">
    <source>
        <dbReference type="Proteomes" id="UP000295334"/>
    </source>
</evidence>
<feature type="transmembrane region" description="Helical" evidence="7">
    <location>
        <begin position="20"/>
        <end position="37"/>
    </location>
</feature>
<comment type="caution">
    <text evidence="8">The sequence shown here is derived from an EMBL/GenBank/DDBJ whole genome shotgun (WGS) entry which is preliminary data.</text>
</comment>
<evidence type="ECO:0000256" key="6">
    <source>
        <dbReference type="ARBA" id="ARBA00023315"/>
    </source>
</evidence>
<dbReference type="GO" id="GO:0005886">
    <property type="term" value="C:plasma membrane"/>
    <property type="evidence" value="ECO:0007669"/>
    <property type="project" value="UniProtKB-SubCell"/>
</dbReference>
<dbReference type="GO" id="GO:0009247">
    <property type="term" value="P:glycolipid biosynthetic process"/>
    <property type="evidence" value="ECO:0007669"/>
    <property type="project" value="UniProtKB-ARBA"/>
</dbReference>
<accession>A0A4R1BB02</accession>
<keyword evidence="5 7" id="KW-0472">Membrane</keyword>
<keyword evidence="4 8" id="KW-0808">Transferase</keyword>
<keyword evidence="7" id="KW-0812">Transmembrane</keyword>
<dbReference type="Pfam" id="PF03279">
    <property type="entry name" value="Lip_A_acyltrans"/>
    <property type="match status" value="1"/>
</dbReference>
<dbReference type="PANTHER" id="PTHR30606:SF10">
    <property type="entry name" value="PHOSPHATIDYLINOSITOL MANNOSIDE ACYLTRANSFERASE"/>
    <property type="match status" value="1"/>
</dbReference>
<dbReference type="GO" id="GO:0016746">
    <property type="term" value="F:acyltransferase activity"/>
    <property type="evidence" value="ECO:0007669"/>
    <property type="project" value="UniProtKB-KW"/>
</dbReference>
<keyword evidence="3" id="KW-0997">Cell inner membrane</keyword>
<sequence length="291" mass="34565">MYYVLYGLLYVLSLLPLRVLYLLSDLGFFIVYHLLGYRKEVVLANLRTAFPQKTEEERVRIARRFYYNFTDNFIESIKFISAPPRFFEKHFTGDFSQVHELWKDGRPVHFHVGHNFNWELANLAMPRHLPGQLVAVYMPLHARAVDRLFYKIRSRFGTKLAAATRLGEDMLPFRGQQYVFALIADQSPPVPSKAVWTRFFGQPTGFIRTPEAAARRNDYPVFFAHYTKKKRGYYEAHVELATDHPRQLPEGELTKRYANFLERVMSEHPELWLWSHRRWKKAYSPEWKLVE</sequence>
<organism evidence="8 9">
    <name type="scientific">Flaviaesturariibacter flavus</name>
    <dbReference type="NCBI Taxonomy" id="2502780"/>
    <lineage>
        <taxon>Bacteria</taxon>
        <taxon>Pseudomonadati</taxon>
        <taxon>Bacteroidota</taxon>
        <taxon>Chitinophagia</taxon>
        <taxon>Chitinophagales</taxon>
        <taxon>Chitinophagaceae</taxon>
        <taxon>Flaviaestuariibacter</taxon>
    </lineage>
</organism>
<evidence type="ECO:0000256" key="5">
    <source>
        <dbReference type="ARBA" id="ARBA00023136"/>
    </source>
</evidence>
<keyword evidence="7" id="KW-1133">Transmembrane helix</keyword>
<comment type="subcellular location">
    <subcellularLocation>
        <location evidence="1">Cell inner membrane</location>
    </subcellularLocation>
</comment>
<proteinExistence type="predicted"/>
<keyword evidence="9" id="KW-1185">Reference proteome</keyword>
<gene>
    <name evidence="8" type="ORF">EPD60_09085</name>
</gene>
<evidence type="ECO:0000256" key="3">
    <source>
        <dbReference type="ARBA" id="ARBA00022519"/>
    </source>
</evidence>
<dbReference type="CDD" id="cd07984">
    <property type="entry name" value="LPLAT_LABLAT-like"/>
    <property type="match status" value="1"/>
</dbReference>
<dbReference type="EMBL" id="SJZI01000042">
    <property type="protein sequence ID" value="TCJ14150.1"/>
    <property type="molecule type" value="Genomic_DNA"/>
</dbReference>
<evidence type="ECO:0000256" key="7">
    <source>
        <dbReference type="SAM" id="Phobius"/>
    </source>
</evidence>